<evidence type="ECO:0000313" key="10">
    <source>
        <dbReference type="EMBL" id="MBU3856542.1"/>
    </source>
</evidence>
<dbReference type="InterPro" id="IPR036324">
    <property type="entry name" value="Mn/Fe_SOD_N_sf"/>
</dbReference>
<feature type="binding site" evidence="6">
    <location>
        <position position="160"/>
    </location>
    <ligand>
        <name>Mn(2+)</name>
        <dbReference type="ChEBI" id="CHEBI:29035"/>
    </ligand>
</feature>
<evidence type="ECO:0000256" key="1">
    <source>
        <dbReference type="ARBA" id="ARBA00008714"/>
    </source>
</evidence>
<reference evidence="10" key="2">
    <citation type="submission" date="2021-04" db="EMBL/GenBank/DDBJ databases">
        <authorList>
            <person name="Gilroy R."/>
        </authorList>
    </citation>
    <scope>NUCLEOTIDE SEQUENCE</scope>
    <source>
        <strain evidence="10">8470</strain>
    </source>
</reference>
<dbReference type="InterPro" id="IPR019831">
    <property type="entry name" value="Mn/Fe_SOD_N"/>
</dbReference>
<dbReference type="Pfam" id="PF02777">
    <property type="entry name" value="Sod_Fe_C"/>
    <property type="match status" value="1"/>
</dbReference>
<sequence length="192" mass="21870">MKHTMPLLPYPMEALAPKMSKETIEFHYGKHLQTYVDNLNRLTAGTPYENAPLEEMIRTAEGGIFNNAAQTWNHTFFFESLTPSQTPVPAELAEALAKDFGTIEKFQEQFTQAATGLFGSGWTWLVKDNQGKLSVASEQNAGNPLRKGLTPLLVIDVWEHAYYIDYRNRRAAYIAAFWELVDWNKVLERLKA</sequence>
<dbReference type="AlphaFoldDB" id="A0A948X1J9"/>
<dbReference type="InterPro" id="IPR036314">
    <property type="entry name" value="SOD_C_sf"/>
</dbReference>
<dbReference type="EMBL" id="JAHLFJ010000078">
    <property type="protein sequence ID" value="MBU3856542.1"/>
    <property type="molecule type" value="Genomic_DNA"/>
</dbReference>
<gene>
    <name evidence="10" type="ORF">H9928_08320</name>
</gene>
<feature type="binding site" evidence="6">
    <location>
        <position position="27"/>
    </location>
    <ligand>
        <name>Mn(2+)</name>
        <dbReference type="ChEBI" id="CHEBI:29035"/>
    </ligand>
</feature>
<evidence type="ECO:0000259" key="8">
    <source>
        <dbReference type="Pfam" id="PF00081"/>
    </source>
</evidence>
<evidence type="ECO:0000256" key="5">
    <source>
        <dbReference type="ARBA" id="ARBA00049204"/>
    </source>
</evidence>
<reference evidence="10" key="1">
    <citation type="journal article" date="2021" name="PeerJ">
        <title>Extensive microbial diversity within the chicken gut microbiome revealed by metagenomics and culture.</title>
        <authorList>
            <person name="Gilroy R."/>
            <person name="Ravi A."/>
            <person name="Getino M."/>
            <person name="Pursley I."/>
            <person name="Horton D.L."/>
            <person name="Alikhan N.F."/>
            <person name="Baker D."/>
            <person name="Gharbi K."/>
            <person name="Hall N."/>
            <person name="Watson M."/>
            <person name="Adriaenssens E.M."/>
            <person name="Foster-Nyarko E."/>
            <person name="Jarju S."/>
            <person name="Secka A."/>
            <person name="Antonio M."/>
            <person name="Oren A."/>
            <person name="Chaudhuri R.R."/>
            <person name="La Ragione R."/>
            <person name="Hildebrand F."/>
            <person name="Pallen M.J."/>
        </authorList>
    </citation>
    <scope>NUCLEOTIDE SEQUENCE</scope>
    <source>
        <strain evidence="10">8470</strain>
    </source>
</reference>
<dbReference type="InterPro" id="IPR019832">
    <property type="entry name" value="Mn/Fe_SOD_C"/>
</dbReference>
<dbReference type="PANTHER" id="PTHR42769">
    <property type="entry name" value="SUPEROXIDE DISMUTASE"/>
    <property type="match status" value="1"/>
</dbReference>
<feature type="binding site" evidence="6">
    <location>
        <position position="156"/>
    </location>
    <ligand>
        <name>Mn(2+)</name>
        <dbReference type="ChEBI" id="CHEBI:29035"/>
    </ligand>
</feature>
<dbReference type="InterPro" id="IPR001189">
    <property type="entry name" value="Mn/Fe_SOD"/>
</dbReference>
<dbReference type="PIRSF" id="PIRSF000349">
    <property type="entry name" value="SODismutase"/>
    <property type="match status" value="1"/>
</dbReference>
<dbReference type="PRINTS" id="PR01703">
    <property type="entry name" value="MNSODISMTASE"/>
</dbReference>
<dbReference type="Proteomes" id="UP000784286">
    <property type="component" value="Unassembled WGS sequence"/>
</dbReference>
<keyword evidence="2 6" id="KW-0479">Metal-binding</keyword>
<dbReference type="GO" id="GO:0005737">
    <property type="term" value="C:cytoplasm"/>
    <property type="evidence" value="ECO:0007669"/>
    <property type="project" value="UniProtKB-ARBA"/>
</dbReference>
<dbReference type="PANTHER" id="PTHR42769:SF3">
    <property type="entry name" value="SUPEROXIDE DISMUTASE [FE] 2, CHLOROPLASTIC"/>
    <property type="match status" value="1"/>
</dbReference>
<dbReference type="FunFam" id="3.55.40.20:FF:000001">
    <property type="entry name" value="Superoxide dismutase"/>
    <property type="match status" value="1"/>
</dbReference>
<keyword evidence="3 7" id="KW-0560">Oxidoreductase</keyword>
<organism evidence="10 11">
    <name type="scientific">Candidatus Phocaeicola excrementipullorum</name>
    <dbReference type="NCBI Taxonomy" id="2838731"/>
    <lineage>
        <taxon>Bacteria</taxon>
        <taxon>Pseudomonadati</taxon>
        <taxon>Bacteroidota</taxon>
        <taxon>Bacteroidia</taxon>
        <taxon>Bacteroidales</taxon>
        <taxon>Bacteroidaceae</taxon>
        <taxon>Phocaeicola</taxon>
    </lineage>
</organism>
<comment type="caution">
    <text evidence="10">The sequence shown here is derived from an EMBL/GenBank/DDBJ whole genome shotgun (WGS) entry which is preliminary data.</text>
</comment>
<comment type="catalytic activity">
    <reaction evidence="5 7">
        <text>2 superoxide + 2 H(+) = H2O2 + O2</text>
        <dbReference type="Rhea" id="RHEA:20696"/>
        <dbReference type="ChEBI" id="CHEBI:15378"/>
        <dbReference type="ChEBI" id="CHEBI:15379"/>
        <dbReference type="ChEBI" id="CHEBI:16240"/>
        <dbReference type="ChEBI" id="CHEBI:18421"/>
        <dbReference type="EC" id="1.15.1.1"/>
    </reaction>
</comment>
<evidence type="ECO:0000259" key="9">
    <source>
        <dbReference type="Pfam" id="PF02777"/>
    </source>
</evidence>
<dbReference type="SUPFAM" id="SSF54719">
    <property type="entry name" value="Fe,Mn superoxide dismutase (SOD), C-terminal domain"/>
    <property type="match status" value="1"/>
</dbReference>
<dbReference type="GO" id="GO:0004784">
    <property type="term" value="F:superoxide dismutase activity"/>
    <property type="evidence" value="ECO:0007669"/>
    <property type="project" value="UniProtKB-EC"/>
</dbReference>
<comment type="similarity">
    <text evidence="1 7">Belongs to the iron/manganese superoxide dismutase family.</text>
</comment>
<dbReference type="EC" id="1.15.1.1" evidence="7"/>
<evidence type="ECO:0000256" key="2">
    <source>
        <dbReference type="ARBA" id="ARBA00022723"/>
    </source>
</evidence>
<proteinExistence type="inferred from homology"/>
<dbReference type="SUPFAM" id="SSF46609">
    <property type="entry name" value="Fe,Mn superoxide dismutase (SOD), N-terminal domain"/>
    <property type="match status" value="1"/>
</dbReference>
<name>A0A948X1J9_9BACT</name>
<dbReference type="FunFam" id="1.10.287.990:FF:000002">
    <property type="entry name" value="Superoxide dismutase"/>
    <property type="match status" value="1"/>
</dbReference>
<accession>A0A948X1J9</accession>
<feature type="binding site" evidence="6">
    <location>
        <position position="74"/>
    </location>
    <ligand>
        <name>Mn(2+)</name>
        <dbReference type="ChEBI" id="CHEBI:29035"/>
    </ligand>
</feature>
<evidence type="ECO:0000313" key="11">
    <source>
        <dbReference type="Proteomes" id="UP000784286"/>
    </source>
</evidence>
<dbReference type="Pfam" id="PF00081">
    <property type="entry name" value="Sod_Fe_N"/>
    <property type="match status" value="1"/>
</dbReference>
<evidence type="ECO:0000256" key="6">
    <source>
        <dbReference type="PIRSR" id="PIRSR000349-1"/>
    </source>
</evidence>
<protein>
    <recommendedName>
        <fullName evidence="7">Superoxide dismutase</fullName>
        <ecNumber evidence="7">1.15.1.1</ecNumber>
    </recommendedName>
</protein>
<feature type="domain" description="Manganese/iron superoxide dismutase N-terminal" evidence="8">
    <location>
        <begin position="2"/>
        <end position="81"/>
    </location>
</feature>
<dbReference type="Gene3D" id="1.10.287.990">
    <property type="entry name" value="Fe,Mn superoxide dismutase (SOD) domain"/>
    <property type="match status" value="1"/>
</dbReference>
<dbReference type="InterPro" id="IPR019833">
    <property type="entry name" value="Mn/Fe_SOD_BS"/>
</dbReference>
<dbReference type="Gene3D" id="3.55.40.20">
    <property type="entry name" value="Iron/manganese superoxide dismutase, C-terminal domain"/>
    <property type="match status" value="1"/>
</dbReference>
<evidence type="ECO:0000256" key="3">
    <source>
        <dbReference type="ARBA" id="ARBA00023002"/>
    </source>
</evidence>
<evidence type="ECO:0000256" key="7">
    <source>
        <dbReference type="RuleBase" id="RU000414"/>
    </source>
</evidence>
<dbReference type="GO" id="GO:0046872">
    <property type="term" value="F:metal ion binding"/>
    <property type="evidence" value="ECO:0007669"/>
    <property type="project" value="UniProtKB-KW"/>
</dbReference>
<feature type="domain" description="Manganese/iron superoxide dismutase C-terminal" evidence="9">
    <location>
        <begin position="90"/>
        <end position="188"/>
    </location>
</feature>
<dbReference type="PROSITE" id="PS00088">
    <property type="entry name" value="SOD_MN"/>
    <property type="match status" value="1"/>
</dbReference>
<comment type="function">
    <text evidence="7">Destroys radicals which are normally produced within the cells and which are toxic to biological systems.</text>
</comment>
<keyword evidence="4" id="KW-0408">Iron</keyword>
<evidence type="ECO:0000256" key="4">
    <source>
        <dbReference type="ARBA" id="ARBA00023004"/>
    </source>
</evidence>